<dbReference type="PROSITE" id="PS51277">
    <property type="entry name" value="BURP"/>
    <property type="match status" value="1"/>
</dbReference>
<feature type="chain" id="PRO_5044798033" description="BURP domain-containing protein" evidence="1">
    <location>
        <begin position="24"/>
        <end position="447"/>
    </location>
</feature>
<dbReference type="InterPro" id="IPR004873">
    <property type="entry name" value="BURP_dom"/>
</dbReference>
<name>A0ABD2ZA39_9GENT</name>
<dbReference type="AlphaFoldDB" id="A0ABD2ZA39"/>
<accession>A0ABD2ZA39</accession>
<dbReference type="PROSITE" id="PS50231">
    <property type="entry name" value="RICIN_B_LECTIN"/>
    <property type="match status" value="1"/>
</dbReference>
<proteinExistence type="predicted"/>
<evidence type="ECO:0000313" key="4">
    <source>
        <dbReference type="Proteomes" id="UP001630127"/>
    </source>
</evidence>
<evidence type="ECO:0000313" key="3">
    <source>
        <dbReference type="EMBL" id="KAL3515185.1"/>
    </source>
</evidence>
<dbReference type="InterPro" id="IPR044816">
    <property type="entry name" value="BURP"/>
</dbReference>
<dbReference type="PANTHER" id="PTHR31236">
    <property type="entry name" value="BURP DOMAIN PROTEIN USPL1-LIKE"/>
    <property type="match status" value="1"/>
</dbReference>
<dbReference type="Proteomes" id="UP001630127">
    <property type="component" value="Unassembled WGS sequence"/>
</dbReference>
<comment type="caution">
    <text evidence="3">The sequence shown here is derived from an EMBL/GenBank/DDBJ whole genome shotgun (WGS) entry which is preliminary data.</text>
</comment>
<dbReference type="PANTHER" id="PTHR31236:SF32">
    <property type="entry name" value="BURP DOMAIN PROTEIN USPL1-LIKE"/>
    <property type="match status" value="1"/>
</dbReference>
<reference evidence="3 4" key="1">
    <citation type="submission" date="2024-11" db="EMBL/GenBank/DDBJ databases">
        <title>A near-complete genome assembly of Cinchona calisaya.</title>
        <authorList>
            <person name="Lian D.C."/>
            <person name="Zhao X.W."/>
            <person name="Wei L."/>
        </authorList>
    </citation>
    <scope>NUCLEOTIDE SEQUENCE [LARGE SCALE GENOMIC DNA]</scope>
    <source>
        <tissue evidence="3">Nenye</tissue>
    </source>
</reference>
<keyword evidence="1" id="KW-0732">Signal</keyword>
<evidence type="ECO:0000259" key="2">
    <source>
        <dbReference type="PROSITE" id="PS51277"/>
    </source>
</evidence>
<keyword evidence="4" id="KW-1185">Reference proteome</keyword>
<dbReference type="SMART" id="SM01045">
    <property type="entry name" value="BURP"/>
    <property type="match status" value="1"/>
</dbReference>
<evidence type="ECO:0000256" key="1">
    <source>
        <dbReference type="SAM" id="SignalP"/>
    </source>
</evidence>
<gene>
    <name evidence="3" type="ORF">ACH5RR_022087</name>
</gene>
<dbReference type="Pfam" id="PF03181">
    <property type="entry name" value="BURP"/>
    <property type="match status" value="1"/>
</dbReference>
<organism evidence="3 4">
    <name type="scientific">Cinchona calisaya</name>
    <dbReference type="NCBI Taxonomy" id="153742"/>
    <lineage>
        <taxon>Eukaryota</taxon>
        <taxon>Viridiplantae</taxon>
        <taxon>Streptophyta</taxon>
        <taxon>Embryophyta</taxon>
        <taxon>Tracheophyta</taxon>
        <taxon>Spermatophyta</taxon>
        <taxon>Magnoliopsida</taxon>
        <taxon>eudicotyledons</taxon>
        <taxon>Gunneridae</taxon>
        <taxon>Pentapetalae</taxon>
        <taxon>asterids</taxon>
        <taxon>lamiids</taxon>
        <taxon>Gentianales</taxon>
        <taxon>Rubiaceae</taxon>
        <taxon>Cinchonoideae</taxon>
        <taxon>Cinchoneae</taxon>
        <taxon>Cinchona</taxon>
    </lineage>
</organism>
<sequence length="447" mass="51181">MDPRFACVTLFLHLLILLENGAARVLDNEKLSKISNDNHKDTNVRLHDVKQHIVDNQFWIYDKKDHGADNQFWIYDKKNSATDNQFWIYDKKNSATDNQFWIYDKKNDAVDNQAWIYDKKNDATDNQAWMYDKKNGAIDDKKNDAADNQVWIYDKKNDAVDNQAWIYDGKSNVVDIYGKKNDAQDNQAWIYDKKNDAIDNQLWIYDKKNDASSNIDHMDPKLFGFFNLEDLKIGNKMVTKFPKTDPSSSLLSLPKAKADRIPFSLIKFPSILEFFPFSQDSPQAKVMEDTLRKCEAKPIKGEKKFCATSYESMLNFAKRTFGLQMQTNIQVLSTVHLTGSTDGIQKYTIVKVPERISAPKMVACHTMPYPYKVFYCHYQESESRVYKVSLNGGNGDGVEAIAVCHMDTSHWSPDHVSFSVLGIKPGTSPVCHFFAANHLVLVPSASV</sequence>
<feature type="signal peptide" evidence="1">
    <location>
        <begin position="1"/>
        <end position="23"/>
    </location>
</feature>
<feature type="domain" description="BURP" evidence="2">
    <location>
        <begin position="225"/>
        <end position="444"/>
    </location>
</feature>
<dbReference type="EMBL" id="JBJUIK010000010">
    <property type="protein sequence ID" value="KAL3515185.1"/>
    <property type="molecule type" value="Genomic_DNA"/>
</dbReference>
<protein>
    <recommendedName>
        <fullName evidence="2">BURP domain-containing protein</fullName>
    </recommendedName>
</protein>